<reference evidence="3" key="1">
    <citation type="submission" date="2022-11" db="UniProtKB">
        <authorList>
            <consortium name="WormBaseParasite"/>
        </authorList>
    </citation>
    <scope>IDENTIFICATION</scope>
</reference>
<organism evidence="2 3">
    <name type="scientific">Ditylenchus dipsaci</name>
    <dbReference type="NCBI Taxonomy" id="166011"/>
    <lineage>
        <taxon>Eukaryota</taxon>
        <taxon>Metazoa</taxon>
        <taxon>Ecdysozoa</taxon>
        <taxon>Nematoda</taxon>
        <taxon>Chromadorea</taxon>
        <taxon>Rhabditida</taxon>
        <taxon>Tylenchina</taxon>
        <taxon>Tylenchomorpha</taxon>
        <taxon>Sphaerularioidea</taxon>
        <taxon>Anguinidae</taxon>
        <taxon>Anguininae</taxon>
        <taxon>Ditylenchus</taxon>
    </lineage>
</organism>
<feature type="region of interest" description="Disordered" evidence="1">
    <location>
        <begin position="45"/>
        <end position="71"/>
    </location>
</feature>
<keyword evidence="2" id="KW-1185">Reference proteome</keyword>
<dbReference type="AlphaFoldDB" id="A0A915EBI5"/>
<evidence type="ECO:0000313" key="3">
    <source>
        <dbReference type="WBParaSite" id="jg4098"/>
    </source>
</evidence>
<name>A0A915EBI5_9BILA</name>
<feature type="region of interest" description="Disordered" evidence="1">
    <location>
        <begin position="1"/>
        <end position="32"/>
    </location>
</feature>
<proteinExistence type="predicted"/>
<dbReference type="Proteomes" id="UP000887574">
    <property type="component" value="Unplaced"/>
</dbReference>
<dbReference type="WBParaSite" id="jg4098">
    <property type="protein sequence ID" value="jg4098"/>
    <property type="gene ID" value="jg4098"/>
</dbReference>
<accession>A0A915EBI5</accession>
<sequence length="71" mass="8023">MHWSPLEDDPKQLRRRTSRRHQLESAQLASVDRSSTGLILNTNGGAGSTFISSDLQLPPQRQRPLHQTPLH</sequence>
<feature type="compositionally biased region" description="Low complexity" evidence="1">
    <location>
        <begin position="55"/>
        <end position="71"/>
    </location>
</feature>
<feature type="compositionally biased region" description="Polar residues" evidence="1">
    <location>
        <begin position="45"/>
        <end position="54"/>
    </location>
</feature>
<protein>
    <submittedName>
        <fullName evidence="3">Uncharacterized protein</fullName>
    </submittedName>
</protein>
<evidence type="ECO:0000256" key="1">
    <source>
        <dbReference type="SAM" id="MobiDB-lite"/>
    </source>
</evidence>
<evidence type="ECO:0000313" key="2">
    <source>
        <dbReference type="Proteomes" id="UP000887574"/>
    </source>
</evidence>